<feature type="domain" description="DUF3492" evidence="1">
    <location>
        <begin position="13"/>
        <end position="293"/>
    </location>
</feature>
<dbReference type="CDD" id="cd03813">
    <property type="entry name" value="GT4-like"/>
    <property type="match status" value="1"/>
</dbReference>
<reference evidence="2" key="1">
    <citation type="submission" date="2021-02" db="EMBL/GenBank/DDBJ databases">
        <title>Comparative genomics of Ferrovum myxofaciens strains, predominant extremophile bacteria forming large biofilm stalactites in acid mine ecosystems.</title>
        <authorList>
            <person name="Burkartova K."/>
            <person name="Ridl J."/>
            <person name="Pajer P."/>
            <person name="Falteisek L."/>
        </authorList>
    </citation>
    <scope>NUCLEOTIDE SEQUENCE</scope>
    <source>
        <strain evidence="2">MI1III</strain>
    </source>
</reference>
<dbReference type="OrthoDB" id="9772485at2"/>
<dbReference type="Gene3D" id="3.40.50.2000">
    <property type="entry name" value="Glycogen Phosphorylase B"/>
    <property type="match status" value="2"/>
</dbReference>
<evidence type="ECO:0000259" key="1">
    <source>
        <dbReference type="Pfam" id="PF11997"/>
    </source>
</evidence>
<organism evidence="2 3">
    <name type="scientific">Ferrovum myxofaciens</name>
    <dbReference type="NCBI Taxonomy" id="416213"/>
    <lineage>
        <taxon>Bacteria</taxon>
        <taxon>Pseudomonadati</taxon>
        <taxon>Pseudomonadota</taxon>
        <taxon>Betaproteobacteria</taxon>
        <taxon>Ferrovales</taxon>
        <taxon>Ferrovaceae</taxon>
        <taxon>Ferrovum</taxon>
    </lineage>
</organism>
<protein>
    <submittedName>
        <fullName evidence="2">GT4 family glycosyltransferase PelF</fullName>
    </submittedName>
</protein>
<name>A0A9E6MYI4_9PROT</name>
<dbReference type="NCBIfam" id="NF038011">
    <property type="entry name" value="PelF"/>
    <property type="match status" value="1"/>
</dbReference>
<dbReference type="RefSeq" id="WP_035417061.1">
    <property type="nucleotide sequence ID" value="NZ_CP053675.1"/>
</dbReference>
<dbReference type="SUPFAM" id="SSF53756">
    <property type="entry name" value="UDP-Glycosyltransferase/glycogen phosphorylase"/>
    <property type="match status" value="1"/>
</dbReference>
<dbReference type="PANTHER" id="PTHR12526:SF608">
    <property type="entry name" value="PELF"/>
    <property type="match status" value="1"/>
</dbReference>
<dbReference type="InterPro" id="IPR047691">
    <property type="entry name" value="PelF-like"/>
</dbReference>
<sequence length="518" mass="58715">MKNKRSFKRAEKADVCLLLEGTYPYVSGGVSAWVSHLLTEFPDVSFALVFMGSSPQDYGDPVYTLPDHVVYYEEFFIHDVVPKKAVREVRKGDPQAFEKMEHFHQALRDPLHPDLSGHLLRQILPQMENGKALDDAQFLYGKMSWDMITEYYERYSTDPSFTDYFWTVRMMHKPIWEIVNVSHQIIPAQVYHTVSTGYAGFLGALLHYRTGRPLLLSEHGIYTKERKIDLLQSSWLRDNRRFLEEDSTQVGYLQDLWVRFFESIGQMCYSASTSIISLFEQNRQRQIDDGAPAERTQVIPNGIDLQRFSALRGQRPESVPLVVALIGRVVPIKDIRTFIRAIFIATRRVPELQGWIIGGEGEDPEYAQECRSFASSLGILDIQCHFLGHQQVDRYYPKIGLMALSSISEGQPLVVLEAYAAGVPVVVTDVGACRELVEGAAGEDRGLGKAGAVVPIADPEAMAQAMIDLLTLPGCWQNAQAAAVARVSRYYDARIMEDHYRQLYTTLWQKPTEVFSEG</sequence>
<dbReference type="InterPro" id="IPR022622">
    <property type="entry name" value="DUF3492"/>
</dbReference>
<dbReference type="EMBL" id="CP071137">
    <property type="protein sequence ID" value="QWY78737.1"/>
    <property type="molecule type" value="Genomic_DNA"/>
</dbReference>
<dbReference type="Pfam" id="PF13692">
    <property type="entry name" value="Glyco_trans_1_4"/>
    <property type="match status" value="1"/>
</dbReference>
<dbReference type="AlphaFoldDB" id="A0A9E6MYI4"/>
<dbReference type="Proteomes" id="UP000683551">
    <property type="component" value="Chromosome"/>
</dbReference>
<accession>A0A9E6MYI4</accession>
<evidence type="ECO:0000313" key="3">
    <source>
        <dbReference type="Proteomes" id="UP000683551"/>
    </source>
</evidence>
<dbReference type="PANTHER" id="PTHR12526">
    <property type="entry name" value="GLYCOSYLTRANSFERASE"/>
    <property type="match status" value="1"/>
</dbReference>
<evidence type="ECO:0000313" key="2">
    <source>
        <dbReference type="EMBL" id="QWY78737.1"/>
    </source>
</evidence>
<proteinExistence type="predicted"/>
<gene>
    <name evidence="2" type="primary">pelF</name>
    <name evidence="2" type="ORF">JZL65_06655</name>
</gene>
<dbReference type="Pfam" id="PF11997">
    <property type="entry name" value="DUF3492"/>
    <property type="match status" value="1"/>
</dbReference>